<reference evidence="14" key="2">
    <citation type="submission" date="2023-02" db="EMBL/GenBank/DDBJ databases">
        <authorList>
            <person name="Rayyan A."/>
            <person name="Meyer T."/>
            <person name="Kyndt J.A."/>
        </authorList>
    </citation>
    <scope>NUCLEOTIDE SEQUENCE</scope>
    <source>
        <strain evidence="14">DSM 9987</strain>
    </source>
</reference>
<feature type="transmembrane region" description="Helical" evidence="9">
    <location>
        <begin position="781"/>
        <end position="803"/>
    </location>
</feature>
<comment type="similarity">
    <text evidence="10">Belongs to the SecD/SecF family. SecF subfamily.</text>
</comment>
<feature type="transmembrane region" description="Helical" evidence="9">
    <location>
        <begin position="701"/>
        <end position="723"/>
    </location>
</feature>
<evidence type="ECO:0000259" key="13">
    <source>
        <dbReference type="Pfam" id="PF22599"/>
    </source>
</evidence>
<dbReference type="InterPro" id="IPR005665">
    <property type="entry name" value="SecF_bac"/>
</dbReference>
<dbReference type="Pfam" id="PF21760">
    <property type="entry name" value="SecD_1st"/>
    <property type="match status" value="1"/>
</dbReference>
<evidence type="ECO:0000256" key="10">
    <source>
        <dbReference type="HAMAP-Rule" id="MF_01464"/>
    </source>
</evidence>
<feature type="domain" description="Protein export membrane protein SecD/SecF C-terminal" evidence="11">
    <location>
        <begin position="652"/>
        <end position="832"/>
    </location>
</feature>
<comment type="subunit">
    <text evidence="10">Forms a complex with SecD. Part of the essential Sec protein translocation apparatus which comprises SecA, SecYEG and auxiliary proteins SecDF-YajC and YidC.</text>
</comment>
<dbReference type="EMBL" id="JAQQLI010000006">
    <property type="protein sequence ID" value="MDC7785293.1"/>
    <property type="molecule type" value="Genomic_DNA"/>
</dbReference>
<protein>
    <recommendedName>
        <fullName evidence="9 10">Multifunctional fusion protein</fullName>
    </recommendedName>
    <domain>
        <recommendedName>
            <fullName evidence="9">Protein translocase subunit SecD</fullName>
        </recommendedName>
    </domain>
    <domain>
        <recommendedName>
            <fullName evidence="10">Protein-export membrane protein SecF</fullName>
        </recommendedName>
    </domain>
</protein>
<feature type="transmembrane region" description="Helical" evidence="9">
    <location>
        <begin position="477"/>
        <end position="497"/>
    </location>
</feature>
<dbReference type="NCBIfam" id="TIGR01129">
    <property type="entry name" value="secD"/>
    <property type="match status" value="1"/>
</dbReference>
<evidence type="ECO:0000256" key="2">
    <source>
        <dbReference type="ARBA" id="ARBA00022448"/>
    </source>
</evidence>
<feature type="transmembrane region" description="Helical" evidence="9">
    <location>
        <begin position="729"/>
        <end position="749"/>
    </location>
</feature>
<feature type="transmembrane region" description="Helical" evidence="9">
    <location>
        <begin position="402"/>
        <end position="419"/>
    </location>
</feature>
<dbReference type="InterPro" id="IPR054384">
    <property type="entry name" value="SecDF_P1_head"/>
</dbReference>
<evidence type="ECO:0000256" key="4">
    <source>
        <dbReference type="ARBA" id="ARBA00022692"/>
    </source>
</evidence>
<evidence type="ECO:0000259" key="11">
    <source>
        <dbReference type="Pfam" id="PF02355"/>
    </source>
</evidence>
<keyword evidence="5 9" id="KW-0653">Protein transport</keyword>
<evidence type="ECO:0000256" key="8">
    <source>
        <dbReference type="ARBA" id="ARBA00023136"/>
    </source>
</evidence>
<evidence type="ECO:0000256" key="7">
    <source>
        <dbReference type="ARBA" id="ARBA00023010"/>
    </source>
</evidence>
<evidence type="ECO:0000313" key="14">
    <source>
        <dbReference type="EMBL" id="MDC7785293.1"/>
    </source>
</evidence>
<dbReference type="HAMAP" id="MF_01464_B">
    <property type="entry name" value="SecF_B"/>
    <property type="match status" value="1"/>
</dbReference>
<dbReference type="Pfam" id="PF07549">
    <property type="entry name" value="Sec_GG"/>
    <property type="match status" value="2"/>
</dbReference>
<comment type="subunit">
    <text evidence="9">Forms a complex with SecF. Part of the essential Sec protein translocation apparatus which comprises SecA, SecYEG and auxiliary proteins SecDF-YajC and YidC.</text>
</comment>
<evidence type="ECO:0000256" key="1">
    <source>
        <dbReference type="ARBA" id="ARBA00004651"/>
    </source>
</evidence>
<dbReference type="Pfam" id="PF02355">
    <property type="entry name" value="SecD_SecF_C"/>
    <property type="match status" value="2"/>
</dbReference>
<accession>A0ABT5J6L4</accession>
<dbReference type="Pfam" id="PF22599">
    <property type="entry name" value="SecDF_P1_head"/>
    <property type="match status" value="1"/>
</dbReference>
<dbReference type="InterPro" id="IPR022646">
    <property type="entry name" value="SecD/SecF_CS"/>
</dbReference>
<dbReference type="SUPFAM" id="SSF82866">
    <property type="entry name" value="Multidrug efflux transporter AcrB transmembrane domain"/>
    <property type="match status" value="2"/>
</dbReference>
<dbReference type="Gene3D" id="1.20.1640.10">
    <property type="entry name" value="Multidrug efflux transporter AcrB transmembrane domain"/>
    <property type="match status" value="2"/>
</dbReference>
<feature type="transmembrane region" description="Helical" evidence="9">
    <location>
        <begin position="503"/>
        <end position="524"/>
    </location>
</feature>
<dbReference type="InterPro" id="IPR005791">
    <property type="entry name" value="SecD"/>
</dbReference>
<sequence>MRTSPRVLATYALVILLGMLAALPNLLTSSQLAALPDWLPKKQITLGLDLRGGSHLVLEVDIRELVKERLQGLVGEARRELRQAGIETASVRRQDNAVVVDLRDPAREADAATLLRRLAQPVASLAFGSPTTTDITVTTGPAGPTGPAGRIRMALGEDGIRDRTNAAVEQSIEIIRQRIDQVGVAEPTIQRAGADRILVQLPGVQDPSRIRALLGSTAKLTFHMLSTADPSGPLPAGVRVLPGTAAGERYAVEDRVSVAGDRLADARAGFDQRTGEPIVSFRFDGVGGRQFADITTANVGRPFAIVLDGKVLSAPVIREPITGGSGQISGRFTVAQATDLAALLRAGALPAPLTVIEERTVGADLGGDAIARGLESGLVGFGLVFAFMLVLYGPWGLVANAALALNVVLTLGALSVLGATLTLPGIAGIVLGIGLAVDANVLVNERIREETRKGLGAGAALQAGFDRAYATIVDSNVTALIATALLFLFGSGAVRGFAVTMGLGIAISMFTAVSIVRVIMTAIVRRRRLKVLRIEPLFGIRLIPEGTAIPFMRGRFAGIAVSAVLSLASIGLFVAPGLNYGVDFRGGIQMEVVTKGPADLAALRGGLDRLGLGEIALQEFGDASTVLVRAERQPGDEAAQTAAVQLIRGKLAEIAPGSKVERTEVVGPKVSGELATAGVLAVVLASLAMMAYIWVRFEWPFAVGAIATLVLDVTKTVGFFALTGLDFNLTAIAALLTLIGYSVNDKVVVYDRMRENMRRFKAMPLRDVIDRSINETLGRSLYTSVTAFLAMLPMALYGGAAVASFAVPMVFGILVAASSSVFIAAPILLFLGDWRTRRRKAAADGAAPAEPGPAEAGRPA</sequence>
<name>A0ABT5J6L4_RHOTP</name>
<dbReference type="PANTHER" id="PTHR30081">
    <property type="entry name" value="PROTEIN-EXPORT MEMBRANE PROTEIN SEC"/>
    <property type="match status" value="1"/>
</dbReference>
<comment type="subcellular location">
    <subcellularLocation>
        <location evidence="1 9">Cell membrane</location>
        <topology evidence="1 9">Multi-pass membrane protein</topology>
    </subcellularLocation>
</comment>
<feature type="domain" description="SecDF P1 head subdomain" evidence="13">
    <location>
        <begin position="242"/>
        <end position="351"/>
    </location>
</feature>
<keyword evidence="4 9" id="KW-0812">Transmembrane</keyword>
<feature type="transmembrane region" description="Helical" evidence="9">
    <location>
        <begin position="809"/>
        <end position="831"/>
    </location>
</feature>
<feature type="transmembrane region" description="Helical" evidence="9">
    <location>
        <begin position="377"/>
        <end position="395"/>
    </location>
</feature>
<dbReference type="InterPro" id="IPR055344">
    <property type="entry name" value="SecD_SecF_C_bact"/>
</dbReference>
<keyword evidence="8 9" id="KW-0472">Membrane</keyword>
<evidence type="ECO:0000313" key="15">
    <source>
        <dbReference type="Proteomes" id="UP001165652"/>
    </source>
</evidence>
<dbReference type="InterPro" id="IPR048631">
    <property type="entry name" value="SecD_1st"/>
</dbReference>
<comment type="caution">
    <text evidence="14">The sequence shown here is derived from an EMBL/GenBank/DDBJ whole genome shotgun (WGS) entry which is preliminary data.</text>
</comment>
<dbReference type="PANTHER" id="PTHR30081:SF1">
    <property type="entry name" value="PROTEIN TRANSLOCASE SUBUNIT SECD"/>
    <property type="match status" value="1"/>
</dbReference>
<dbReference type="InterPro" id="IPR048634">
    <property type="entry name" value="SecD_SecF_C"/>
</dbReference>
<dbReference type="Proteomes" id="UP001165652">
    <property type="component" value="Unassembled WGS sequence"/>
</dbReference>
<dbReference type="InterPro" id="IPR022813">
    <property type="entry name" value="SecD/SecF_arch_bac"/>
</dbReference>
<dbReference type="HAMAP" id="MF_01463_B">
    <property type="entry name" value="SecD_B"/>
    <property type="match status" value="1"/>
</dbReference>
<keyword evidence="3 9" id="KW-1003">Cell membrane</keyword>
<proteinExistence type="inferred from homology"/>
<keyword evidence="6 9" id="KW-1133">Transmembrane helix</keyword>
<dbReference type="RefSeq" id="WP_272776136.1">
    <property type="nucleotide sequence ID" value="NZ_JAQQLI010000006.1"/>
</dbReference>
<keyword evidence="2 9" id="KW-0813">Transport</keyword>
<feature type="transmembrane region" description="Helical" evidence="9">
    <location>
        <begin position="674"/>
        <end position="694"/>
    </location>
</feature>
<feature type="domain" description="Protein translocase subunit SecDF P1" evidence="12">
    <location>
        <begin position="168"/>
        <end position="225"/>
    </location>
</feature>
<evidence type="ECO:0000256" key="3">
    <source>
        <dbReference type="ARBA" id="ARBA00022475"/>
    </source>
</evidence>
<dbReference type="Gene3D" id="3.30.70.3400">
    <property type="match status" value="2"/>
</dbReference>
<keyword evidence="7 9" id="KW-0811">Translocation</keyword>
<evidence type="ECO:0000256" key="5">
    <source>
        <dbReference type="ARBA" id="ARBA00022927"/>
    </source>
</evidence>
<keyword evidence="15" id="KW-1185">Reference proteome</keyword>
<feature type="transmembrane region" description="Helical" evidence="9">
    <location>
        <begin position="425"/>
        <end position="443"/>
    </location>
</feature>
<dbReference type="NCBIfam" id="TIGR00966">
    <property type="entry name" value="transloc_SecF"/>
    <property type="match status" value="1"/>
</dbReference>
<dbReference type="Gene3D" id="3.30.1360.200">
    <property type="match status" value="1"/>
</dbReference>
<feature type="domain" description="Protein export membrane protein SecD/SecF C-terminal" evidence="11">
    <location>
        <begin position="355"/>
        <end position="522"/>
    </location>
</feature>
<gene>
    <name evidence="9 14" type="primary">secD</name>
    <name evidence="10" type="synonym">secF</name>
    <name evidence="14" type="ORF">PQJ73_06325</name>
</gene>
<comment type="function">
    <text evidence="9">Part of the Sec protein translocase complex. Interacts with the SecYEG preprotein conducting channel. SecDF uses the proton motive force (PMF) to complete protein translocation after the ATP-dependent function of SecA.</text>
</comment>
<dbReference type="NCBIfam" id="NF009583">
    <property type="entry name" value="PRK13024.1-3"/>
    <property type="match status" value="1"/>
</dbReference>
<comment type="similarity">
    <text evidence="9">Belongs to the SecD/SecF family. SecD subfamily.</text>
</comment>
<dbReference type="InterPro" id="IPR022645">
    <property type="entry name" value="SecD/SecF_bac"/>
</dbReference>
<reference evidence="14" key="1">
    <citation type="journal article" date="2023" name="Microbiol Resour">
        <title>Genome Sequences of Rhodoplanes serenus and Two Thermotolerant Strains, Rhodoplanes tepidamans and 'Rhodoplanes cryptolactis,' Further Refine the Genus.</title>
        <authorList>
            <person name="Rayyan A.A."/>
            <person name="Kyndt J.A."/>
        </authorList>
    </citation>
    <scope>NUCLEOTIDE SEQUENCE</scope>
    <source>
        <strain evidence="14">DSM 9987</strain>
    </source>
</reference>
<dbReference type="PRINTS" id="PR01755">
    <property type="entry name" value="SECFTRNLCASE"/>
</dbReference>
<evidence type="ECO:0000259" key="12">
    <source>
        <dbReference type="Pfam" id="PF21760"/>
    </source>
</evidence>
<evidence type="ECO:0000256" key="9">
    <source>
        <dbReference type="HAMAP-Rule" id="MF_01463"/>
    </source>
</evidence>
<dbReference type="NCBIfam" id="TIGR00916">
    <property type="entry name" value="2A0604s01"/>
    <property type="match status" value="2"/>
</dbReference>
<feature type="transmembrane region" description="Helical" evidence="9">
    <location>
        <begin position="556"/>
        <end position="575"/>
    </location>
</feature>
<comment type="caution">
    <text evidence="9">Lacks conserved residue(s) required for the propagation of feature annotation.</text>
</comment>
<organism evidence="14 15">
    <name type="scientific">Rhodoplanes tepidamans</name>
    <name type="common">Rhodoplanes cryptolactis</name>
    <dbReference type="NCBI Taxonomy" id="200616"/>
    <lineage>
        <taxon>Bacteria</taxon>
        <taxon>Pseudomonadati</taxon>
        <taxon>Pseudomonadota</taxon>
        <taxon>Alphaproteobacteria</taxon>
        <taxon>Hyphomicrobiales</taxon>
        <taxon>Nitrobacteraceae</taxon>
        <taxon>Rhodoplanes</taxon>
    </lineage>
</organism>
<evidence type="ECO:0000256" key="6">
    <source>
        <dbReference type="ARBA" id="ARBA00022989"/>
    </source>
</evidence>